<accession>A0A382KIP7</accession>
<dbReference type="AlphaFoldDB" id="A0A382KIP7"/>
<evidence type="ECO:0000256" key="1">
    <source>
        <dbReference type="SAM" id="MobiDB-lite"/>
    </source>
</evidence>
<sequence>TFSKHISAEAPTNRACGKSTRSRILWRSSRTPPRQPWYSTVRTTPVCRRTRRSSSTAGYWPMVFQRSSCGFPAQATAPGSRASVMRLRGTRRNGWISGFARNRRHRSLN</sequence>
<protein>
    <submittedName>
        <fullName evidence="2">Uncharacterized protein</fullName>
    </submittedName>
</protein>
<gene>
    <name evidence="2" type="ORF">METZ01_LOCUS276076</name>
</gene>
<feature type="non-terminal residue" evidence="2">
    <location>
        <position position="109"/>
    </location>
</feature>
<dbReference type="EMBL" id="UINC01080360">
    <property type="protein sequence ID" value="SVC23222.1"/>
    <property type="molecule type" value="Genomic_DNA"/>
</dbReference>
<name>A0A382KIP7_9ZZZZ</name>
<reference evidence="2" key="1">
    <citation type="submission" date="2018-05" db="EMBL/GenBank/DDBJ databases">
        <authorList>
            <person name="Lanie J.A."/>
            <person name="Ng W.-L."/>
            <person name="Kazmierczak K.M."/>
            <person name="Andrzejewski T.M."/>
            <person name="Davidsen T.M."/>
            <person name="Wayne K.J."/>
            <person name="Tettelin H."/>
            <person name="Glass J.I."/>
            <person name="Rusch D."/>
            <person name="Podicherti R."/>
            <person name="Tsui H.-C.T."/>
            <person name="Winkler M.E."/>
        </authorList>
    </citation>
    <scope>NUCLEOTIDE SEQUENCE</scope>
</reference>
<feature type="non-terminal residue" evidence="2">
    <location>
        <position position="1"/>
    </location>
</feature>
<organism evidence="2">
    <name type="scientific">marine metagenome</name>
    <dbReference type="NCBI Taxonomy" id="408172"/>
    <lineage>
        <taxon>unclassified sequences</taxon>
        <taxon>metagenomes</taxon>
        <taxon>ecological metagenomes</taxon>
    </lineage>
</organism>
<proteinExistence type="predicted"/>
<feature type="region of interest" description="Disordered" evidence="1">
    <location>
        <begin position="1"/>
        <end position="23"/>
    </location>
</feature>
<evidence type="ECO:0000313" key="2">
    <source>
        <dbReference type="EMBL" id="SVC23222.1"/>
    </source>
</evidence>